<gene>
    <name evidence="1" type="ORF">FACUT_11196</name>
</gene>
<keyword evidence="2" id="KW-1185">Reference proteome</keyword>
<dbReference type="InterPro" id="IPR023213">
    <property type="entry name" value="CAT-like_dom_sf"/>
</dbReference>
<proteinExistence type="predicted"/>
<evidence type="ECO:0000313" key="1">
    <source>
        <dbReference type="EMBL" id="KAF4420376.1"/>
    </source>
</evidence>
<dbReference type="PANTHER" id="PTHR42034">
    <property type="entry name" value="CHROMOSOME 7, WHOLE GENOME SHOTGUN SEQUENCE-RELATED"/>
    <property type="match status" value="1"/>
</dbReference>
<comment type="caution">
    <text evidence="1">The sequence shown here is derived from an EMBL/GenBank/DDBJ whole genome shotgun (WGS) entry which is preliminary data.</text>
</comment>
<sequence length="496" mass="55366">MYPNFSDTSYLWQRSPSGMWERQIDECESFYWLNTKEGHGCYPITACASFQLKRSSNSGHGDDIEALENAWVFLDISTRHWAPPFENNEDVDTWLSSTFNIISTDKSALEWFNDDAPIFTVPTVYVVQSKGDTSHQTLFLRCPHDITDGVGILQLLNQLFNQASRFYIQPAKYSYPLPDDDLGARLSPCLRVAASIHDPLTEAQVQRFQEISAKNGELYNHPGLMGLPPTSSPGIKAELKAKRIAMSFNKSMSAQILAGCKKLGSRVSVTHVFVSALAMALAEFQPRKQEDYTVGYVDRPMLNLRPFCKEPYSSPDHAGAAYHAICAHTLGIDLEVPGLAVDKDVTTKTLPQIATEVRDLYNRHKPTLSEDIHDQVLFAPLTFRSQLPPPGTDPWCVSDSPFCPVSLCSIGNLSSVLAPSNEMIELTNVWVASQPIITGIAIFLSSWNGEIELSSVFNSQFHSEEYMLRFLECILNHVSEFCRPKDPLAALSDTKV</sequence>
<dbReference type="AlphaFoldDB" id="A0A8H4NG54"/>
<dbReference type="Gene3D" id="3.30.559.10">
    <property type="entry name" value="Chloramphenicol acetyltransferase-like domain"/>
    <property type="match status" value="2"/>
</dbReference>
<dbReference type="Gene3D" id="3.30.559.30">
    <property type="entry name" value="Nonribosomal peptide synthetase, condensation domain"/>
    <property type="match status" value="1"/>
</dbReference>
<evidence type="ECO:0000313" key="2">
    <source>
        <dbReference type="Proteomes" id="UP000536711"/>
    </source>
</evidence>
<dbReference type="PANTHER" id="PTHR42034:SF1">
    <property type="entry name" value="CONDENSATION DOMAIN-CONTAINING PROTEIN"/>
    <property type="match status" value="1"/>
</dbReference>
<reference evidence="1 2" key="1">
    <citation type="submission" date="2020-01" db="EMBL/GenBank/DDBJ databases">
        <title>Identification and distribution of gene clusters putatively required for synthesis of sphingolipid metabolism inhibitors in phylogenetically diverse species of the filamentous fungus Fusarium.</title>
        <authorList>
            <person name="Kim H.-S."/>
            <person name="Busman M."/>
            <person name="Brown D.W."/>
            <person name="Divon H."/>
            <person name="Uhlig S."/>
            <person name="Proctor R.H."/>
        </authorList>
    </citation>
    <scope>NUCLEOTIDE SEQUENCE [LARGE SCALE GENOMIC DNA]</scope>
    <source>
        <strain evidence="1 2">NRRL 13308</strain>
    </source>
</reference>
<dbReference type="OrthoDB" id="2548233at2759"/>
<dbReference type="Proteomes" id="UP000536711">
    <property type="component" value="Unassembled WGS sequence"/>
</dbReference>
<accession>A0A8H4NG54</accession>
<dbReference type="EMBL" id="JAADJF010000372">
    <property type="protein sequence ID" value="KAF4420376.1"/>
    <property type="molecule type" value="Genomic_DNA"/>
</dbReference>
<protein>
    <submittedName>
        <fullName evidence="1">Uncharacterized protein</fullName>
    </submittedName>
</protein>
<name>A0A8H4NG54_9HYPO</name>
<organism evidence="1 2">
    <name type="scientific">Fusarium acutatum</name>
    <dbReference type="NCBI Taxonomy" id="78861"/>
    <lineage>
        <taxon>Eukaryota</taxon>
        <taxon>Fungi</taxon>
        <taxon>Dikarya</taxon>
        <taxon>Ascomycota</taxon>
        <taxon>Pezizomycotina</taxon>
        <taxon>Sordariomycetes</taxon>
        <taxon>Hypocreomycetidae</taxon>
        <taxon>Hypocreales</taxon>
        <taxon>Nectriaceae</taxon>
        <taxon>Fusarium</taxon>
        <taxon>Fusarium fujikuroi species complex</taxon>
    </lineage>
</organism>